<dbReference type="Proteomes" id="UP000813385">
    <property type="component" value="Unassembled WGS sequence"/>
</dbReference>
<dbReference type="PANTHER" id="PTHR37576:SF2">
    <property type="entry name" value="DEFECT AT LOW TEMPERATURE PROTEIN 1"/>
    <property type="match status" value="1"/>
</dbReference>
<keyword evidence="2" id="KW-1133">Transmembrane helix</keyword>
<dbReference type="AlphaFoldDB" id="A0A8K0X1S6"/>
<accession>A0A8K0X1S6</accession>
<evidence type="ECO:0000256" key="2">
    <source>
        <dbReference type="SAM" id="Phobius"/>
    </source>
</evidence>
<keyword evidence="2" id="KW-0472">Membrane</keyword>
<feature type="transmembrane region" description="Helical" evidence="2">
    <location>
        <begin position="398"/>
        <end position="418"/>
    </location>
</feature>
<reference evidence="3" key="1">
    <citation type="journal article" date="2021" name="Nat. Commun.">
        <title>Genetic determinants of endophytism in the Arabidopsis root mycobiome.</title>
        <authorList>
            <person name="Mesny F."/>
            <person name="Miyauchi S."/>
            <person name="Thiergart T."/>
            <person name="Pickel B."/>
            <person name="Atanasova L."/>
            <person name="Karlsson M."/>
            <person name="Huettel B."/>
            <person name="Barry K.W."/>
            <person name="Haridas S."/>
            <person name="Chen C."/>
            <person name="Bauer D."/>
            <person name="Andreopoulos W."/>
            <person name="Pangilinan J."/>
            <person name="LaButti K."/>
            <person name="Riley R."/>
            <person name="Lipzen A."/>
            <person name="Clum A."/>
            <person name="Drula E."/>
            <person name="Henrissat B."/>
            <person name="Kohler A."/>
            <person name="Grigoriev I.V."/>
            <person name="Martin F.M."/>
            <person name="Hacquard S."/>
        </authorList>
    </citation>
    <scope>NUCLEOTIDE SEQUENCE</scope>
    <source>
        <strain evidence="3">MPI-CAGE-AT-0016</strain>
    </source>
</reference>
<gene>
    <name evidence="3" type="ORF">B0T11DRAFT_284652</name>
</gene>
<comment type="caution">
    <text evidence="3">The sequence shown here is derived from an EMBL/GenBank/DDBJ whole genome shotgun (WGS) entry which is preliminary data.</text>
</comment>
<dbReference type="PANTHER" id="PTHR37576">
    <property type="entry name" value="DEFECT AT LOW TEMPERATURE PROTEIN 1"/>
    <property type="match status" value="1"/>
</dbReference>
<evidence type="ECO:0000256" key="1">
    <source>
        <dbReference type="SAM" id="MobiDB-lite"/>
    </source>
</evidence>
<evidence type="ECO:0000313" key="4">
    <source>
        <dbReference type="Proteomes" id="UP000813385"/>
    </source>
</evidence>
<keyword evidence="4" id="KW-1185">Reference proteome</keyword>
<proteinExistence type="predicted"/>
<sequence length="581" mass="63964">MLATLGPLLQRAVSVELVGRTDSLDMTLPIRREPMWNLTSRLHEGYYWVSPMAYYDEFARASRGLNQRTPIRLSWQLEDACPMDSTCATTVTVASYSRSCTKEYISSEDIPLLHKLSFAIDCKTVGAWNSETPQDGLCALLQMGFQLTLSPHTHDPRKISSEPRGPWLDQIPPMNPEHEYSALQYTSYVKEATGSGELALRRCNFTSAYVDIPIEITNGTVVSMLKLEGEDLFRRNRGVELIPALALVPSGGKGEFMTTGILFTMRDLYEGYAVFDSKERQQLSGGIASRQYVNLSTIEGDIRGGYDFAFEDPLEAFTETLHELSLRYAMEEMVSTPYRTEELGKLFTTDVTGGSNKEPDPRPVMEVALRKLKTQPSPMQRVHVLQTRQVAVFKANTVYAVVAVGISLTATVLISLLFGGWRRLGRRFSASPLEVAKAFDAPLLRRAGSNIPGGEISKYHGDVKVRYGEVVEEELEAADETELEVEEESAVEMVAEREAETLAGADSSEEQVVPASPQQTAAAGDTDLHAGVDAGGRNSTDQDVEAAEGAESKGLMAAAGPRLTIDLVERVLKPVRGRAYL</sequence>
<name>A0A8K0X1S6_9PEZI</name>
<dbReference type="OrthoDB" id="5357734at2759"/>
<evidence type="ECO:0000313" key="3">
    <source>
        <dbReference type="EMBL" id="KAH7358536.1"/>
    </source>
</evidence>
<dbReference type="EMBL" id="JAGPXD010000004">
    <property type="protein sequence ID" value="KAH7358536.1"/>
    <property type="molecule type" value="Genomic_DNA"/>
</dbReference>
<keyword evidence="2" id="KW-0812">Transmembrane</keyword>
<protein>
    <submittedName>
        <fullName evidence="3">Uncharacterized protein</fullName>
    </submittedName>
</protein>
<organism evidence="3 4">
    <name type="scientific">Plectosphaerella cucumerina</name>
    <dbReference type="NCBI Taxonomy" id="40658"/>
    <lineage>
        <taxon>Eukaryota</taxon>
        <taxon>Fungi</taxon>
        <taxon>Dikarya</taxon>
        <taxon>Ascomycota</taxon>
        <taxon>Pezizomycotina</taxon>
        <taxon>Sordariomycetes</taxon>
        <taxon>Hypocreomycetidae</taxon>
        <taxon>Glomerellales</taxon>
        <taxon>Plectosphaerellaceae</taxon>
        <taxon>Plectosphaerella</taxon>
    </lineage>
</organism>
<feature type="region of interest" description="Disordered" evidence="1">
    <location>
        <begin position="503"/>
        <end position="553"/>
    </location>
</feature>